<dbReference type="PROSITE" id="PS50043">
    <property type="entry name" value="HTH_LUXR_2"/>
    <property type="match status" value="1"/>
</dbReference>
<gene>
    <name evidence="9" type="ordered locus">Hbal_2723</name>
</gene>
<dbReference type="Gene3D" id="3.40.50.2300">
    <property type="match status" value="1"/>
</dbReference>
<feature type="domain" description="Response regulatory" evidence="8">
    <location>
        <begin position="9"/>
        <end position="125"/>
    </location>
</feature>
<dbReference type="GO" id="GO:0032993">
    <property type="term" value="C:protein-DNA complex"/>
    <property type="evidence" value="ECO:0007669"/>
    <property type="project" value="TreeGrafter"/>
</dbReference>
<dbReference type="GO" id="GO:0000976">
    <property type="term" value="F:transcription cis-regulatory region binding"/>
    <property type="evidence" value="ECO:0007669"/>
    <property type="project" value="TreeGrafter"/>
</dbReference>
<organism evidence="9 10">
    <name type="scientific">Hirschia baltica (strain ATCC 49814 / DSM 5838 / IFAM 1418)</name>
    <dbReference type="NCBI Taxonomy" id="582402"/>
    <lineage>
        <taxon>Bacteria</taxon>
        <taxon>Pseudomonadati</taxon>
        <taxon>Pseudomonadota</taxon>
        <taxon>Alphaproteobacteria</taxon>
        <taxon>Hyphomonadales</taxon>
        <taxon>Hyphomonadaceae</taxon>
        <taxon>Hirschia</taxon>
    </lineage>
</organism>
<feature type="domain" description="HTH luxR-type" evidence="7">
    <location>
        <begin position="235"/>
        <end position="300"/>
    </location>
</feature>
<dbReference type="STRING" id="582402.Hbal_2723"/>
<keyword evidence="2" id="KW-0902">Two-component regulatory system</keyword>
<evidence type="ECO:0000256" key="4">
    <source>
        <dbReference type="ARBA" id="ARBA00023125"/>
    </source>
</evidence>
<evidence type="ECO:0000259" key="7">
    <source>
        <dbReference type="PROSITE" id="PS50043"/>
    </source>
</evidence>
<evidence type="ECO:0000313" key="9">
    <source>
        <dbReference type="EMBL" id="ACT60396.1"/>
    </source>
</evidence>
<feature type="modified residue" description="4-aspartylphosphate" evidence="6">
    <location>
        <position position="58"/>
    </location>
</feature>
<keyword evidence="5" id="KW-0804">Transcription</keyword>
<dbReference type="RefSeq" id="WP_015828546.1">
    <property type="nucleotide sequence ID" value="NC_012982.1"/>
</dbReference>
<dbReference type="HOGENOM" id="CLU_000445_90_4_5"/>
<dbReference type="InterPro" id="IPR036388">
    <property type="entry name" value="WH-like_DNA-bd_sf"/>
</dbReference>
<evidence type="ECO:0000256" key="6">
    <source>
        <dbReference type="PROSITE-ProRule" id="PRU00169"/>
    </source>
</evidence>
<dbReference type="PROSITE" id="PS50110">
    <property type="entry name" value="RESPONSE_REGULATORY"/>
    <property type="match status" value="1"/>
</dbReference>
<dbReference type="Gene3D" id="1.10.10.10">
    <property type="entry name" value="Winged helix-like DNA-binding domain superfamily/Winged helix DNA-binding domain"/>
    <property type="match status" value="1"/>
</dbReference>
<dbReference type="PANTHER" id="PTHR48111:SF1">
    <property type="entry name" value="TWO-COMPONENT RESPONSE REGULATOR ORR33"/>
    <property type="match status" value="1"/>
</dbReference>
<evidence type="ECO:0000256" key="2">
    <source>
        <dbReference type="ARBA" id="ARBA00023012"/>
    </source>
</evidence>
<dbReference type="PANTHER" id="PTHR48111">
    <property type="entry name" value="REGULATOR OF RPOS"/>
    <property type="match status" value="1"/>
</dbReference>
<dbReference type="PRINTS" id="PR00038">
    <property type="entry name" value="HTHLUXR"/>
</dbReference>
<keyword evidence="4" id="KW-0238">DNA-binding</keyword>
<dbReference type="SMART" id="SM00448">
    <property type="entry name" value="REC"/>
    <property type="match status" value="1"/>
</dbReference>
<dbReference type="eggNOG" id="COG0745">
    <property type="taxonomic scope" value="Bacteria"/>
</dbReference>
<dbReference type="KEGG" id="hba:Hbal_2723"/>
<dbReference type="InterPro" id="IPR001789">
    <property type="entry name" value="Sig_transdc_resp-reg_receiver"/>
</dbReference>
<accession>C6XQ97</accession>
<evidence type="ECO:0000256" key="3">
    <source>
        <dbReference type="ARBA" id="ARBA00023015"/>
    </source>
</evidence>
<proteinExistence type="predicted"/>
<dbReference type="AlphaFoldDB" id="C6XQ97"/>
<dbReference type="Pfam" id="PF00072">
    <property type="entry name" value="Response_reg"/>
    <property type="match status" value="1"/>
</dbReference>
<dbReference type="SMART" id="SM00421">
    <property type="entry name" value="HTH_LUXR"/>
    <property type="match status" value="1"/>
</dbReference>
<dbReference type="InterPro" id="IPR016032">
    <property type="entry name" value="Sig_transdc_resp-reg_C-effctor"/>
</dbReference>
<dbReference type="InterPro" id="IPR011006">
    <property type="entry name" value="CheY-like_superfamily"/>
</dbReference>
<dbReference type="PROSITE" id="PS00622">
    <property type="entry name" value="HTH_LUXR_1"/>
    <property type="match status" value="1"/>
</dbReference>
<dbReference type="eggNOG" id="COG2771">
    <property type="taxonomic scope" value="Bacteria"/>
</dbReference>
<dbReference type="CDD" id="cd06170">
    <property type="entry name" value="LuxR_C_like"/>
    <property type="match status" value="1"/>
</dbReference>
<dbReference type="InterPro" id="IPR039420">
    <property type="entry name" value="WalR-like"/>
</dbReference>
<name>C6XQ97_HIRBI</name>
<reference evidence="10" key="1">
    <citation type="journal article" date="2011" name="J. Bacteriol.">
        <title>Genome sequences of eight morphologically diverse alphaproteobacteria.</title>
        <authorList>
            <consortium name="US DOE Joint Genome Institute"/>
            <person name="Brown P.J."/>
            <person name="Kysela D.T."/>
            <person name="Buechlein A."/>
            <person name="Hemmerich C."/>
            <person name="Brun Y.V."/>
        </authorList>
    </citation>
    <scope>NUCLEOTIDE SEQUENCE [LARGE SCALE GENOMIC DNA]</scope>
    <source>
        <strain evidence="10">ATCC 49814 / DSM 5838 / IFAM 1418</strain>
    </source>
</reference>
<dbReference type="OrthoDB" id="3679796at2"/>
<dbReference type="GO" id="GO:0006355">
    <property type="term" value="P:regulation of DNA-templated transcription"/>
    <property type="evidence" value="ECO:0007669"/>
    <property type="project" value="InterPro"/>
</dbReference>
<evidence type="ECO:0000259" key="8">
    <source>
        <dbReference type="PROSITE" id="PS50110"/>
    </source>
</evidence>
<evidence type="ECO:0000313" key="10">
    <source>
        <dbReference type="Proteomes" id="UP000002745"/>
    </source>
</evidence>
<dbReference type="InterPro" id="IPR000792">
    <property type="entry name" value="Tscrpt_reg_LuxR_C"/>
</dbReference>
<dbReference type="Proteomes" id="UP000002745">
    <property type="component" value="Chromosome"/>
</dbReference>
<dbReference type="SUPFAM" id="SSF46894">
    <property type="entry name" value="C-terminal effector domain of the bipartite response regulators"/>
    <property type="match status" value="1"/>
</dbReference>
<protein>
    <submittedName>
        <fullName evidence="9">Two component transcriptional regulator, LuxR family</fullName>
    </submittedName>
</protein>
<dbReference type="EMBL" id="CP001678">
    <property type="protein sequence ID" value="ACT60396.1"/>
    <property type="molecule type" value="Genomic_DNA"/>
</dbReference>
<keyword evidence="3" id="KW-0805">Transcription regulation</keyword>
<dbReference type="GO" id="GO:0005829">
    <property type="term" value="C:cytosol"/>
    <property type="evidence" value="ECO:0007669"/>
    <property type="project" value="TreeGrafter"/>
</dbReference>
<evidence type="ECO:0000256" key="1">
    <source>
        <dbReference type="ARBA" id="ARBA00022553"/>
    </source>
</evidence>
<keyword evidence="1 6" id="KW-0597">Phosphoprotein</keyword>
<dbReference type="GO" id="GO:0000156">
    <property type="term" value="F:phosphorelay response regulator activity"/>
    <property type="evidence" value="ECO:0007669"/>
    <property type="project" value="TreeGrafter"/>
</dbReference>
<keyword evidence="10" id="KW-1185">Reference proteome</keyword>
<dbReference type="SUPFAM" id="SSF52172">
    <property type="entry name" value="CheY-like"/>
    <property type="match status" value="1"/>
</dbReference>
<evidence type="ECO:0000256" key="5">
    <source>
        <dbReference type="ARBA" id="ARBA00023163"/>
    </source>
</evidence>
<sequence>MVDAFSNEKILIVEDNIESLQFLTDTLEGVQLSVHIATSGERALEMLENFVPDLILMDAIMPGMGGFEATRQLKRRSSLSTVPVIFMTGLLESEYVVDALESGGVDYVRKPVVIDELLARIKVHLLNARQSQSSRGALDAIGRYMMAIDSNGKILWTTPEAEKLILELDKSWTLQETYAPEVLRKIVVQKGLAPGNSRQIETQTGIIEVLTVSLGTTDEIILRLKEVREGAEAERLSQQFNLTQREAEVLLWVSFGKPNRVISEILGISPRTINKHLEHVFEKMGVETRAAATACAVRALDG</sequence>
<dbReference type="Pfam" id="PF00196">
    <property type="entry name" value="GerE"/>
    <property type="match status" value="1"/>
</dbReference>